<feature type="region of interest" description="Disordered" evidence="1">
    <location>
        <begin position="344"/>
        <end position="370"/>
    </location>
</feature>
<gene>
    <name evidence="2" type="ORF">AK812_SmicGene17727</name>
</gene>
<dbReference type="OrthoDB" id="448024at2759"/>
<dbReference type="AlphaFoldDB" id="A0A1Q9DWZ6"/>
<comment type="caution">
    <text evidence="2">The sequence shown here is derived from an EMBL/GenBank/DDBJ whole genome shotgun (WGS) entry which is preliminary data.</text>
</comment>
<reference evidence="2 3" key="1">
    <citation type="submission" date="2016-02" db="EMBL/GenBank/DDBJ databases">
        <title>Genome analysis of coral dinoflagellate symbionts highlights evolutionary adaptations to a symbiotic lifestyle.</title>
        <authorList>
            <person name="Aranda M."/>
            <person name="Li Y."/>
            <person name="Liew Y.J."/>
            <person name="Baumgarten S."/>
            <person name="Simakov O."/>
            <person name="Wilson M."/>
            <person name="Piel J."/>
            <person name="Ashoor H."/>
            <person name="Bougouffa S."/>
            <person name="Bajic V.B."/>
            <person name="Ryu T."/>
            <person name="Ravasi T."/>
            <person name="Bayer T."/>
            <person name="Micklem G."/>
            <person name="Kim H."/>
            <person name="Bhak J."/>
            <person name="Lajeunesse T.C."/>
            <person name="Voolstra C.R."/>
        </authorList>
    </citation>
    <scope>NUCLEOTIDE SEQUENCE [LARGE SCALE GENOMIC DNA]</scope>
    <source>
        <strain evidence="2 3">CCMP2467</strain>
    </source>
</reference>
<sequence length="370" mass="38794">MGPPRGSFAELVALAERTGQSEVLPLLARAGARNIDDLTARSDTWVAAGVSPLALEAMLAAPPLVEESSTLALVGAGPSRPDLPVRRDATRASLAAAVEAVRPANVKRAVTELRDNMLAKSTRKVPAWPISTRTLEVIGAAFRAGTYRSAKHYRYQEHDLGIEVDPVLRRFANRVIKAIVRGLPGSRLKEAFPLPALAPLVNFADRAAFDPARAAHSADAFVIAVWFMLREIEVAAARVSDMVVSPGLVVLDLPLHKTATGGERTLTRPSLSLCGAATHPLCPVHAAMRHLVRLGAAGLLSSAGPLFLGRGGGTRSKEDADGIERQVFGGHACRVAGATFLAGEGQSNEGPGAQLAAPATPAGGYRGPEH</sequence>
<dbReference type="EMBL" id="LSRX01000353">
    <property type="protein sequence ID" value="OLP99668.1"/>
    <property type="molecule type" value="Genomic_DNA"/>
</dbReference>
<evidence type="ECO:0000256" key="1">
    <source>
        <dbReference type="SAM" id="MobiDB-lite"/>
    </source>
</evidence>
<dbReference type="Proteomes" id="UP000186817">
    <property type="component" value="Unassembled WGS sequence"/>
</dbReference>
<organism evidence="2 3">
    <name type="scientific">Symbiodinium microadriaticum</name>
    <name type="common">Dinoflagellate</name>
    <name type="synonym">Zooxanthella microadriatica</name>
    <dbReference type="NCBI Taxonomy" id="2951"/>
    <lineage>
        <taxon>Eukaryota</taxon>
        <taxon>Sar</taxon>
        <taxon>Alveolata</taxon>
        <taxon>Dinophyceae</taxon>
        <taxon>Suessiales</taxon>
        <taxon>Symbiodiniaceae</taxon>
        <taxon>Symbiodinium</taxon>
    </lineage>
</organism>
<proteinExistence type="predicted"/>
<accession>A0A1Q9DWZ6</accession>
<protein>
    <submittedName>
        <fullName evidence="2">Uncharacterized protein</fullName>
    </submittedName>
</protein>
<keyword evidence="3" id="KW-1185">Reference proteome</keyword>
<evidence type="ECO:0000313" key="2">
    <source>
        <dbReference type="EMBL" id="OLP99668.1"/>
    </source>
</evidence>
<name>A0A1Q9DWZ6_SYMMI</name>
<evidence type="ECO:0000313" key="3">
    <source>
        <dbReference type="Proteomes" id="UP000186817"/>
    </source>
</evidence>